<gene>
    <name evidence="2" type="ORF">TNCT_601631</name>
</gene>
<evidence type="ECO:0000256" key="1">
    <source>
        <dbReference type="SAM" id="MobiDB-lite"/>
    </source>
</evidence>
<evidence type="ECO:0000313" key="2">
    <source>
        <dbReference type="EMBL" id="GFQ71644.1"/>
    </source>
</evidence>
<reference evidence="2" key="1">
    <citation type="submission" date="2020-07" db="EMBL/GenBank/DDBJ databases">
        <title>Multicomponent nature underlies the extraordinary mechanical properties of spider dragline silk.</title>
        <authorList>
            <person name="Kono N."/>
            <person name="Nakamura H."/>
            <person name="Mori M."/>
            <person name="Yoshida Y."/>
            <person name="Ohtoshi R."/>
            <person name="Malay A.D."/>
            <person name="Moran D.A.P."/>
            <person name="Tomita M."/>
            <person name="Numata K."/>
            <person name="Arakawa K."/>
        </authorList>
    </citation>
    <scope>NUCLEOTIDE SEQUENCE</scope>
</reference>
<dbReference type="AlphaFoldDB" id="A0A8X6KEY5"/>
<proteinExistence type="predicted"/>
<keyword evidence="3" id="KW-1185">Reference proteome</keyword>
<organism evidence="2 3">
    <name type="scientific">Trichonephila clavata</name>
    <name type="common">Joro spider</name>
    <name type="synonym">Nephila clavata</name>
    <dbReference type="NCBI Taxonomy" id="2740835"/>
    <lineage>
        <taxon>Eukaryota</taxon>
        <taxon>Metazoa</taxon>
        <taxon>Ecdysozoa</taxon>
        <taxon>Arthropoda</taxon>
        <taxon>Chelicerata</taxon>
        <taxon>Arachnida</taxon>
        <taxon>Araneae</taxon>
        <taxon>Araneomorphae</taxon>
        <taxon>Entelegynae</taxon>
        <taxon>Araneoidea</taxon>
        <taxon>Nephilidae</taxon>
        <taxon>Trichonephila</taxon>
    </lineage>
</organism>
<evidence type="ECO:0000313" key="3">
    <source>
        <dbReference type="Proteomes" id="UP000887116"/>
    </source>
</evidence>
<dbReference type="Proteomes" id="UP000887116">
    <property type="component" value="Unassembled WGS sequence"/>
</dbReference>
<dbReference type="OrthoDB" id="6431001at2759"/>
<dbReference type="EMBL" id="BMAO01011150">
    <property type="protein sequence ID" value="GFQ71644.1"/>
    <property type="molecule type" value="Genomic_DNA"/>
</dbReference>
<name>A0A8X6KEY5_TRICU</name>
<protein>
    <submittedName>
        <fullName evidence="2">Uncharacterized protein</fullName>
    </submittedName>
</protein>
<comment type="caution">
    <text evidence="2">The sequence shown here is derived from an EMBL/GenBank/DDBJ whole genome shotgun (WGS) entry which is preliminary data.</text>
</comment>
<accession>A0A8X6KEY5</accession>
<feature type="region of interest" description="Disordered" evidence="1">
    <location>
        <begin position="117"/>
        <end position="139"/>
    </location>
</feature>
<sequence length="151" mass="17350">MILDRLCEEDNINLKKTLNIALIMSKAFKRNGVLHCIFEVSEPFVRRHIDQIRLVGFPVQNNIIPIIHQRFPSAKLRENNPHIQHAEMAKDISKDLNKELGSSFVLEVPATDVAVPHVPHSSATVTDSETRSPPVPERPFPWRSWRTFQEI</sequence>